<dbReference type="HOGENOM" id="CLU_015488_2_2_11"/>
<evidence type="ECO:0000256" key="5">
    <source>
        <dbReference type="ARBA" id="ARBA00023277"/>
    </source>
</evidence>
<keyword evidence="7 11" id="KW-0624">Polysaccharide degradation</keyword>
<keyword evidence="13" id="KW-1185">Reference proteome</keyword>
<keyword evidence="1" id="KW-0732">Signal</keyword>
<dbReference type="EC" id="3.2.1.-" evidence="11"/>
<dbReference type="eggNOG" id="COG5297">
    <property type="taxonomic scope" value="Bacteria"/>
</dbReference>
<evidence type="ECO:0000256" key="4">
    <source>
        <dbReference type="ARBA" id="ARBA00023157"/>
    </source>
</evidence>
<evidence type="ECO:0000256" key="9">
    <source>
        <dbReference type="PIRSR" id="PIRSR001100-2"/>
    </source>
</evidence>
<protein>
    <recommendedName>
        <fullName evidence="11">Glucanase</fullName>
        <ecNumber evidence="11">3.2.1.-</ecNumber>
    </recommendedName>
</protein>
<keyword evidence="3 11" id="KW-0136">Cellulose degradation</keyword>
<feature type="binding site" evidence="9">
    <location>
        <position position="124"/>
    </location>
    <ligand>
        <name>substrate</name>
    </ligand>
</feature>
<dbReference type="KEGG" id="fsy:FsymDg_0880"/>
<organism evidence="12 13">
    <name type="scientific">Candidatus Protofrankia datiscae</name>
    <dbReference type="NCBI Taxonomy" id="2716812"/>
    <lineage>
        <taxon>Bacteria</taxon>
        <taxon>Bacillati</taxon>
        <taxon>Actinomycetota</taxon>
        <taxon>Actinomycetes</taxon>
        <taxon>Frankiales</taxon>
        <taxon>Frankiaceae</taxon>
        <taxon>Protofrankia</taxon>
    </lineage>
</organism>
<evidence type="ECO:0000313" key="12">
    <source>
        <dbReference type="EMBL" id="AEH08390.1"/>
    </source>
</evidence>
<dbReference type="PRINTS" id="PR00733">
    <property type="entry name" value="GLHYDRLASE6"/>
</dbReference>
<dbReference type="PANTHER" id="PTHR34876">
    <property type="match status" value="1"/>
</dbReference>
<evidence type="ECO:0000256" key="6">
    <source>
        <dbReference type="ARBA" id="ARBA00023295"/>
    </source>
</evidence>
<feature type="binding site" evidence="9">
    <location>
        <position position="344"/>
    </location>
    <ligand>
        <name>substrate</name>
    </ligand>
</feature>
<keyword evidence="4" id="KW-1015">Disulfide bond</keyword>
<dbReference type="InterPro" id="IPR016288">
    <property type="entry name" value="Beta_cellobiohydrolase"/>
</dbReference>
<feature type="binding site" evidence="9">
    <location>
        <position position="271"/>
    </location>
    <ligand>
        <name>substrate</name>
    </ligand>
</feature>
<dbReference type="AlphaFoldDB" id="F8AWI5"/>
<feature type="binding site" evidence="9">
    <location>
        <position position="340"/>
    </location>
    <ligand>
        <name>substrate</name>
    </ligand>
</feature>
<reference evidence="12 13" key="1">
    <citation type="submission" date="2011-05" db="EMBL/GenBank/DDBJ databases">
        <title>Complete sequence of chromosome of Frankia symbiont of Datisca glomerata.</title>
        <authorList>
            <consortium name="US DOE Joint Genome Institute"/>
            <person name="Lucas S."/>
            <person name="Han J."/>
            <person name="Lapidus A."/>
            <person name="Cheng J.-F."/>
            <person name="Goodwin L."/>
            <person name="Pitluck S."/>
            <person name="Peters L."/>
            <person name="Mikhailova N."/>
            <person name="Chertkov O."/>
            <person name="Teshima H."/>
            <person name="Han C."/>
            <person name="Tapia R."/>
            <person name="Land M."/>
            <person name="Hauser L."/>
            <person name="Kyrpides N."/>
            <person name="Ivanova N."/>
            <person name="Pagani I."/>
            <person name="Berry A."/>
            <person name="Pawlowski K."/>
            <person name="Persson T."/>
            <person name="Vanden Heuvel B."/>
            <person name="Benson D."/>
            <person name="Woyke T."/>
        </authorList>
    </citation>
    <scope>NUCLEOTIDE SEQUENCE [LARGE SCALE GENOMIC DNA]</scope>
    <source>
        <strain evidence="13">4085684</strain>
    </source>
</reference>
<keyword evidence="5 11" id="KW-0119">Carbohydrate metabolism</keyword>
<evidence type="ECO:0000256" key="10">
    <source>
        <dbReference type="PROSITE-ProRule" id="PRU10057"/>
    </source>
</evidence>
<evidence type="ECO:0000256" key="11">
    <source>
        <dbReference type="RuleBase" id="RU361186"/>
    </source>
</evidence>
<dbReference type="InterPro" id="IPR001524">
    <property type="entry name" value="Glyco_hydro_6_CS"/>
</dbReference>
<feature type="binding site" evidence="9">
    <location>
        <position position="312"/>
    </location>
    <ligand>
        <name>substrate</name>
    </ligand>
</feature>
<feature type="active site" description="Proton acceptor" evidence="8">
    <location>
        <position position="346"/>
    </location>
</feature>
<dbReference type="STRING" id="656024.FsymDg_0880"/>
<feature type="active site" description="Proton donor" evidence="8 10">
    <location>
        <position position="201"/>
    </location>
</feature>
<proteinExistence type="inferred from homology"/>
<dbReference type="PANTHER" id="PTHR34876:SF4">
    <property type="entry name" value="1,4-BETA-D-GLUCAN CELLOBIOHYDROLASE C-RELATED"/>
    <property type="match status" value="1"/>
</dbReference>
<dbReference type="InterPro" id="IPR036434">
    <property type="entry name" value="Beta_cellobiohydrolase_sf"/>
</dbReference>
<dbReference type="Pfam" id="PF01341">
    <property type="entry name" value="Glyco_hydro_6"/>
    <property type="match status" value="1"/>
</dbReference>
<dbReference type="GO" id="GO:0004553">
    <property type="term" value="F:hydrolase activity, hydrolyzing O-glycosyl compounds"/>
    <property type="evidence" value="ECO:0007669"/>
    <property type="project" value="InterPro"/>
</dbReference>
<dbReference type="GO" id="GO:0030245">
    <property type="term" value="P:cellulose catabolic process"/>
    <property type="evidence" value="ECO:0007669"/>
    <property type="project" value="UniProtKB-KW"/>
</dbReference>
<name>F8AWI5_9ACTN</name>
<evidence type="ECO:0000313" key="13">
    <source>
        <dbReference type="Proteomes" id="UP000001549"/>
    </source>
</evidence>
<evidence type="ECO:0000256" key="8">
    <source>
        <dbReference type="PIRSR" id="PIRSR001100-1"/>
    </source>
</evidence>
<dbReference type="Gene3D" id="3.20.20.40">
    <property type="entry name" value="1, 4-beta cellobiohydrolase"/>
    <property type="match status" value="1"/>
</dbReference>
<dbReference type="RefSeq" id="WP_013872368.1">
    <property type="nucleotide sequence ID" value="NC_015656.1"/>
</dbReference>
<evidence type="ECO:0000256" key="7">
    <source>
        <dbReference type="ARBA" id="ARBA00023326"/>
    </source>
</evidence>
<feature type="binding site" evidence="9">
    <location>
        <position position="244"/>
    </location>
    <ligand>
        <name>substrate</name>
    </ligand>
</feature>
<evidence type="ECO:0000256" key="1">
    <source>
        <dbReference type="ARBA" id="ARBA00022729"/>
    </source>
</evidence>
<dbReference type="PIRSF" id="PIRSF001100">
    <property type="entry name" value="Beta_cellobiohydrolase"/>
    <property type="match status" value="1"/>
</dbReference>
<dbReference type="EMBL" id="CP002801">
    <property type="protein sequence ID" value="AEH08390.1"/>
    <property type="molecule type" value="Genomic_DNA"/>
</dbReference>
<gene>
    <name evidence="12" type="ordered locus">FsymDg_0880</name>
</gene>
<dbReference type="PROSITE" id="PS00656">
    <property type="entry name" value="GLYCOSYL_HYDROL_F6_2"/>
    <property type="match status" value="1"/>
</dbReference>
<dbReference type="SUPFAM" id="SSF51989">
    <property type="entry name" value="Glycosyl hydrolases family 6, cellulases"/>
    <property type="match status" value="1"/>
</dbReference>
<accession>F8AWI5</accession>
<keyword evidence="6 11" id="KW-0326">Glycosidase</keyword>
<keyword evidence="2 11" id="KW-0378">Hydrolase</keyword>
<dbReference type="Proteomes" id="UP000001549">
    <property type="component" value="Chromosome"/>
</dbReference>
<comment type="similarity">
    <text evidence="11">Belongs to the glycosyl hydrolase family 6.</text>
</comment>
<evidence type="ECO:0000256" key="3">
    <source>
        <dbReference type="ARBA" id="ARBA00023001"/>
    </source>
</evidence>
<sequence length="372" mass="38301">MFSFLRKVCQEPLGGIRQGTPAWRHLAAVATIAVAAAGVLTAGYRSGGVGTLRAPVSPVSPVAADSPDATGIPGGEAAGNPLAGVRFYDDPDSQADAAATRLRGGDPANAGLLDKITNTPQALWLGDWFPTAQVRATVAARVGSARAAQAIAVFAVYHIPARDCGGYSAGGAGSPDEYRAWISEVAAGIGTGPAVVILEPDAIAGADCLPAADQQTRYTLIREAGTLLTQHGATVYLDAGQPDWRNATEMAGRLRLAGVTAVRGFALNTANFVATTDLLAYGNRIVAELGGSGHFVVDTSRNGYGPAPDKQWCNPPGRALGARPTTQTGDEHADAFLWVKGPGESDGTCNGGPPAGRFWPAYALDLARRAPY</sequence>
<evidence type="ECO:0000256" key="2">
    <source>
        <dbReference type="ARBA" id="ARBA00022801"/>
    </source>
</evidence>